<evidence type="ECO:0000256" key="1">
    <source>
        <dbReference type="SAM" id="MobiDB-lite"/>
    </source>
</evidence>
<accession>A0ABP6C6X0</accession>
<dbReference type="Proteomes" id="UP001501447">
    <property type="component" value="Unassembled WGS sequence"/>
</dbReference>
<proteinExistence type="predicted"/>
<gene>
    <name evidence="2" type="ORF">GCM10009863_18600</name>
</gene>
<organism evidence="2 3">
    <name type="scientific">Streptomyces axinellae</name>
    <dbReference type="NCBI Taxonomy" id="552788"/>
    <lineage>
        <taxon>Bacteria</taxon>
        <taxon>Bacillati</taxon>
        <taxon>Actinomycetota</taxon>
        <taxon>Actinomycetes</taxon>
        <taxon>Kitasatosporales</taxon>
        <taxon>Streptomycetaceae</taxon>
        <taxon>Streptomyces</taxon>
    </lineage>
</organism>
<evidence type="ECO:0008006" key="4">
    <source>
        <dbReference type="Google" id="ProtNLM"/>
    </source>
</evidence>
<reference evidence="3" key="1">
    <citation type="journal article" date="2019" name="Int. J. Syst. Evol. Microbiol.">
        <title>The Global Catalogue of Microorganisms (GCM) 10K type strain sequencing project: providing services to taxonomists for standard genome sequencing and annotation.</title>
        <authorList>
            <consortium name="The Broad Institute Genomics Platform"/>
            <consortium name="The Broad Institute Genome Sequencing Center for Infectious Disease"/>
            <person name="Wu L."/>
            <person name="Ma J."/>
        </authorList>
    </citation>
    <scope>NUCLEOTIDE SEQUENCE [LARGE SCALE GENOMIC DNA]</scope>
    <source>
        <strain evidence="3">JCM 16373</strain>
    </source>
</reference>
<evidence type="ECO:0000313" key="2">
    <source>
        <dbReference type="EMBL" id="GAA2605359.1"/>
    </source>
</evidence>
<evidence type="ECO:0000313" key="3">
    <source>
        <dbReference type="Proteomes" id="UP001501447"/>
    </source>
</evidence>
<keyword evidence="3" id="KW-1185">Reference proteome</keyword>
<comment type="caution">
    <text evidence="2">The sequence shown here is derived from an EMBL/GenBank/DDBJ whole genome shotgun (WGS) entry which is preliminary data.</text>
</comment>
<feature type="region of interest" description="Disordered" evidence="1">
    <location>
        <begin position="255"/>
        <end position="290"/>
    </location>
</feature>
<dbReference type="RefSeq" id="WP_344564077.1">
    <property type="nucleotide sequence ID" value="NZ_BAAARJ010000005.1"/>
</dbReference>
<dbReference type="EMBL" id="BAAARJ010000005">
    <property type="protein sequence ID" value="GAA2605359.1"/>
    <property type="molecule type" value="Genomic_DNA"/>
</dbReference>
<name>A0ABP6C6X0_9ACTN</name>
<protein>
    <recommendedName>
        <fullName evidence="4">Transcriptional regulator</fullName>
    </recommendedName>
</protein>
<sequence length="290" mass="31987">MRIHFTVSDLARTRLASAPSPLAAAAFSDFRLRVSPGPPALDLWRRAVRRNWTPERPGLFGALAVASPAQPLPRFLRPTEGLPSLEEELARLRATPPGELRADLAYVAGRRAMPSWARYLAEGDREMLDRVAESVHSYHRVAVAPYWRAMSADIAVEQVRRARQLREGGVERVLESLRPGLRRRPPVLEMAGSGAGEDYHLNGRALLLAPAAFCAYLPCDPAEEQPTLYYQAAAHPPPAALAAAPVFRRAWSAGPGAPRFRTGADPRRTRGSRRRWGTVAPPCWRSSRTA</sequence>